<feature type="domain" description="PilZ" evidence="1">
    <location>
        <begin position="4"/>
        <end position="110"/>
    </location>
</feature>
<dbReference type="KEGG" id="ares:IWH25_06740"/>
<organism evidence="2 3">
    <name type="scientific">Azospira restricta</name>
    <dbReference type="NCBI Taxonomy" id="404405"/>
    <lineage>
        <taxon>Bacteria</taxon>
        <taxon>Pseudomonadati</taxon>
        <taxon>Pseudomonadota</taxon>
        <taxon>Betaproteobacteria</taxon>
        <taxon>Rhodocyclales</taxon>
        <taxon>Rhodocyclaceae</taxon>
        <taxon>Azospira</taxon>
    </lineage>
</organism>
<dbReference type="Gene3D" id="2.40.10.220">
    <property type="entry name" value="predicted glycosyltransferase like domains"/>
    <property type="match status" value="1"/>
</dbReference>
<name>A0A974Y563_9RHOO</name>
<dbReference type="GO" id="GO:0035438">
    <property type="term" value="F:cyclic-di-GMP binding"/>
    <property type="evidence" value="ECO:0007669"/>
    <property type="project" value="InterPro"/>
</dbReference>
<dbReference type="EMBL" id="CP064781">
    <property type="protein sequence ID" value="QRJ65031.1"/>
    <property type="molecule type" value="Genomic_DNA"/>
</dbReference>
<evidence type="ECO:0000259" key="1">
    <source>
        <dbReference type="Pfam" id="PF07238"/>
    </source>
</evidence>
<dbReference type="AlphaFoldDB" id="A0A974Y563"/>
<dbReference type="Pfam" id="PF07238">
    <property type="entry name" value="PilZ"/>
    <property type="match status" value="1"/>
</dbReference>
<gene>
    <name evidence="2" type="ORF">IWH25_06740</name>
</gene>
<sequence>MKDSRSHPRYLLRWRAALVFDGQATEAAIEGKTYDLSLGGATLLTHEQVRDAGSTTLLLTPPPLLYGQPQKVIVVQARLVYSVHSDAHMCFRTGLHFIRFEDCGQRLLEDRLGQHVPALEALVVGS</sequence>
<dbReference type="SUPFAM" id="SSF141371">
    <property type="entry name" value="PilZ domain-like"/>
    <property type="match status" value="1"/>
</dbReference>
<keyword evidence="3" id="KW-1185">Reference proteome</keyword>
<dbReference type="Proteomes" id="UP000663444">
    <property type="component" value="Chromosome"/>
</dbReference>
<proteinExistence type="predicted"/>
<evidence type="ECO:0000313" key="2">
    <source>
        <dbReference type="EMBL" id="QRJ65031.1"/>
    </source>
</evidence>
<reference evidence="2" key="1">
    <citation type="submission" date="2020-11" db="EMBL/GenBank/DDBJ databases">
        <title>Azospira restricta DSM 18626 genome sequence.</title>
        <authorList>
            <person name="Moe W.M."/>
        </authorList>
    </citation>
    <scope>NUCLEOTIDE SEQUENCE</scope>
    <source>
        <strain evidence="2">DSM 18626</strain>
    </source>
</reference>
<accession>A0A974Y563</accession>
<evidence type="ECO:0000313" key="3">
    <source>
        <dbReference type="Proteomes" id="UP000663444"/>
    </source>
</evidence>
<protein>
    <submittedName>
        <fullName evidence="2">PilZ domain-containing protein</fullName>
    </submittedName>
</protein>
<dbReference type="RefSeq" id="WP_203388557.1">
    <property type="nucleotide sequence ID" value="NZ_CP064781.1"/>
</dbReference>
<dbReference type="InterPro" id="IPR009875">
    <property type="entry name" value="PilZ_domain"/>
</dbReference>